<dbReference type="PANTHER" id="PTHR19818:SF139">
    <property type="entry name" value="PAIR-RULE PROTEIN ODD-PAIRED"/>
    <property type="match status" value="1"/>
</dbReference>
<feature type="compositionally biased region" description="Basic and acidic residues" evidence="6">
    <location>
        <begin position="93"/>
        <end position="102"/>
    </location>
</feature>
<feature type="region of interest" description="Disordered" evidence="6">
    <location>
        <begin position="10"/>
        <end position="34"/>
    </location>
</feature>
<evidence type="ECO:0000313" key="8">
    <source>
        <dbReference type="EMBL" id="TKV98201.1"/>
    </source>
</evidence>
<dbReference type="Gramene" id="TKV98201">
    <property type="protein sequence ID" value="TKV98201"/>
    <property type="gene ID" value="SEVIR_9G544300v2"/>
</dbReference>
<feature type="compositionally biased region" description="Low complexity" evidence="6">
    <location>
        <begin position="10"/>
        <end position="24"/>
    </location>
</feature>
<dbReference type="EMBL" id="CM016560">
    <property type="protein sequence ID" value="TKV98201.1"/>
    <property type="molecule type" value="Genomic_DNA"/>
</dbReference>
<sequence>MRIRRYAARLLSSSSTGGATTAAPSSPPPPPAASWLHAAADDCCAFCDLNRSGPQEGPDAIKHKGHIAGWVPESDVRGDGRVRQAQHLTSPEVKKCKTDHGRNVNKTSVGLRAPRGTSGVSEAGAEPAVKPGPLVVNDAAIGQEVKCKFSLTSDAAKPEVTGGDSLVNGSTTELDVLKDAPFANEAVHDPDVTDKVSTETKAATVTSIAPEVAGMPSRKAVTDPGVTVTMLRTGSLSTEGADGPEVTGAASIMHETTKLESAGEDYIASKPAAEPEDSGRASSNVDATAALDKSQLHSCNPNIGNVQLGNAGETVASAVQPSGCDAAKVGSSVNSTSNGPVGAKGPTVEGGMPNDRSVTPRVSYVFDIVARSIGTSGRTDIICYARRRGKRKLELLKVKMENIELEDGVVCEEGTLERTGRCESVLSNAGSVDVKLADIKKELMDDSAASKVKKTKKNRFECNIDYCQMTFKTKTELSVHKKNMCTVKSCSRQFRSHRYLRRHQSVHNDDMPYKCPWDGCGMAFKWSWDRTEHFKVHAGVKPYKCTTPGCNKIYKFVSDFTRHRRRCKPQRLVYLRIEC</sequence>
<keyword evidence="2" id="KW-0677">Repeat</keyword>
<evidence type="ECO:0000256" key="4">
    <source>
        <dbReference type="ARBA" id="ARBA00022833"/>
    </source>
</evidence>
<dbReference type="OMA" id="TNKFECN"/>
<dbReference type="AlphaFoldDB" id="A0A4U6TA84"/>
<proteinExistence type="predicted"/>
<protein>
    <recommendedName>
        <fullName evidence="7">C2H2-type domain-containing protein</fullName>
    </recommendedName>
</protein>
<feature type="region of interest" description="Disordered" evidence="6">
    <location>
        <begin position="330"/>
        <end position="356"/>
    </location>
</feature>
<dbReference type="GO" id="GO:0008270">
    <property type="term" value="F:zinc ion binding"/>
    <property type="evidence" value="ECO:0007669"/>
    <property type="project" value="UniProtKB-KW"/>
</dbReference>
<dbReference type="PANTHER" id="PTHR19818">
    <property type="entry name" value="ZINC FINGER PROTEIN ZIC AND GLI"/>
    <property type="match status" value="1"/>
</dbReference>
<evidence type="ECO:0000256" key="6">
    <source>
        <dbReference type="SAM" id="MobiDB-lite"/>
    </source>
</evidence>
<feature type="domain" description="C2H2-type" evidence="7">
    <location>
        <begin position="513"/>
        <end position="542"/>
    </location>
</feature>
<evidence type="ECO:0000313" key="9">
    <source>
        <dbReference type="Proteomes" id="UP000298652"/>
    </source>
</evidence>
<dbReference type="PROSITE" id="PS00028">
    <property type="entry name" value="ZINC_FINGER_C2H2_1"/>
    <property type="match status" value="2"/>
</dbReference>
<dbReference type="Proteomes" id="UP000298652">
    <property type="component" value="Chromosome 9"/>
</dbReference>
<dbReference type="InterPro" id="IPR036236">
    <property type="entry name" value="Znf_C2H2_sf"/>
</dbReference>
<feature type="region of interest" description="Disordered" evidence="6">
    <location>
        <begin position="93"/>
        <end position="126"/>
    </location>
</feature>
<evidence type="ECO:0000256" key="5">
    <source>
        <dbReference type="PROSITE-ProRule" id="PRU00042"/>
    </source>
</evidence>
<dbReference type="Gene3D" id="3.30.160.60">
    <property type="entry name" value="Classic Zinc Finger"/>
    <property type="match status" value="1"/>
</dbReference>
<dbReference type="InterPro" id="IPR013087">
    <property type="entry name" value="Znf_C2H2_type"/>
</dbReference>
<dbReference type="GO" id="GO:0045944">
    <property type="term" value="P:positive regulation of transcription by RNA polymerase II"/>
    <property type="evidence" value="ECO:0007669"/>
    <property type="project" value="UniProtKB-ARBA"/>
</dbReference>
<evidence type="ECO:0000256" key="3">
    <source>
        <dbReference type="ARBA" id="ARBA00022771"/>
    </source>
</evidence>
<accession>A0A4U6TA84</accession>
<name>A0A4U6TA84_SETVI</name>
<keyword evidence="1" id="KW-0479">Metal-binding</keyword>
<dbReference type="GO" id="GO:0000981">
    <property type="term" value="F:DNA-binding transcription factor activity, RNA polymerase II-specific"/>
    <property type="evidence" value="ECO:0007669"/>
    <property type="project" value="TreeGrafter"/>
</dbReference>
<keyword evidence="9" id="KW-1185">Reference proteome</keyword>
<gene>
    <name evidence="8" type="ORF">SEVIR_9G544300v2</name>
</gene>
<evidence type="ECO:0000259" key="7">
    <source>
        <dbReference type="PROSITE" id="PS50157"/>
    </source>
</evidence>
<organism evidence="8 9">
    <name type="scientific">Setaria viridis</name>
    <name type="common">Green bristlegrass</name>
    <name type="synonym">Setaria italica subsp. viridis</name>
    <dbReference type="NCBI Taxonomy" id="4556"/>
    <lineage>
        <taxon>Eukaryota</taxon>
        <taxon>Viridiplantae</taxon>
        <taxon>Streptophyta</taxon>
        <taxon>Embryophyta</taxon>
        <taxon>Tracheophyta</taxon>
        <taxon>Spermatophyta</taxon>
        <taxon>Magnoliopsida</taxon>
        <taxon>Liliopsida</taxon>
        <taxon>Poales</taxon>
        <taxon>Poaceae</taxon>
        <taxon>PACMAD clade</taxon>
        <taxon>Panicoideae</taxon>
        <taxon>Panicodae</taxon>
        <taxon>Paniceae</taxon>
        <taxon>Cenchrinae</taxon>
        <taxon>Setaria</taxon>
    </lineage>
</organism>
<feature type="domain" description="C2H2-type" evidence="7">
    <location>
        <begin position="483"/>
        <end position="512"/>
    </location>
</feature>
<keyword evidence="3 5" id="KW-0863">Zinc-finger</keyword>
<dbReference type="SMART" id="SM00355">
    <property type="entry name" value="ZnF_C2H2"/>
    <property type="match status" value="4"/>
</dbReference>
<evidence type="ECO:0000256" key="2">
    <source>
        <dbReference type="ARBA" id="ARBA00022737"/>
    </source>
</evidence>
<dbReference type="PROSITE" id="PS50157">
    <property type="entry name" value="ZINC_FINGER_C2H2_2"/>
    <property type="match status" value="2"/>
</dbReference>
<dbReference type="InterPro" id="IPR050329">
    <property type="entry name" value="GLI_C2H2-zinc-finger"/>
</dbReference>
<reference evidence="8" key="1">
    <citation type="submission" date="2019-03" db="EMBL/GenBank/DDBJ databases">
        <title>WGS assembly of Setaria viridis.</title>
        <authorList>
            <person name="Huang P."/>
            <person name="Jenkins J."/>
            <person name="Grimwood J."/>
            <person name="Barry K."/>
            <person name="Healey A."/>
            <person name="Mamidi S."/>
            <person name="Sreedasyam A."/>
            <person name="Shu S."/>
            <person name="Feldman M."/>
            <person name="Wu J."/>
            <person name="Yu Y."/>
            <person name="Chen C."/>
            <person name="Johnson J."/>
            <person name="Rokhsar D."/>
            <person name="Baxter I."/>
            <person name="Schmutz J."/>
            <person name="Brutnell T."/>
            <person name="Kellogg E."/>
        </authorList>
    </citation>
    <scope>NUCLEOTIDE SEQUENCE [LARGE SCALE GENOMIC DNA]</scope>
</reference>
<keyword evidence="4" id="KW-0862">Zinc</keyword>
<dbReference type="SUPFAM" id="SSF57667">
    <property type="entry name" value="beta-beta-alpha zinc fingers"/>
    <property type="match status" value="1"/>
</dbReference>
<dbReference type="GO" id="GO:0000978">
    <property type="term" value="F:RNA polymerase II cis-regulatory region sequence-specific DNA binding"/>
    <property type="evidence" value="ECO:0007669"/>
    <property type="project" value="TreeGrafter"/>
</dbReference>
<dbReference type="GO" id="GO:0005634">
    <property type="term" value="C:nucleus"/>
    <property type="evidence" value="ECO:0007669"/>
    <property type="project" value="UniProtKB-ARBA"/>
</dbReference>
<evidence type="ECO:0000256" key="1">
    <source>
        <dbReference type="ARBA" id="ARBA00022723"/>
    </source>
</evidence>